<evidence type="ECO:0000313" key="3">
    <source>
        <dbReference type="Proteomes" id="UP000254236"/>
    </source>
</evidence>
<proteinExistence type="predicted"/>
<keyword evidence="3" id="KW-1185">Reference proteome</keyword>
<dbReference type="EMBL" id="CP031356">
    <property type="protein sequence ID" value="AXK46962.1"/>
    <property type="molecule type" value="Genomic_DNA"/>
</dbReference>
<gene>
    <name evidence="1" type="ORF">DWV08_15925</name>
    <name evidence="2" type="ORF">DXU92_10545</name>
</gene>
<evidence type="ECO:0000313" key="2">
    <source>
        <dbReference type="EMBL" id="RRR22677.1"/>
    </source>
</evidence>
<dbReference type="OrthoDB" id="4792562at2"/>
<dbReference type="EMBL" id="QSWH01000004">
    <property type="protein sequence ID" value="RRR22677.1"/>
    <property type="molecule type" value="Genomic_DNA"/>
</dbReference>
<reference evidence="2 4" key="2">
    <citation type="submission" date="2018-08" db="EMBL/GenBank/DDBJ databases">
        <title>Brachybacterium saurashtrense DSM 23186.</title>
        <authorList>
            <person name="Li Y."/>
        </authorList>
    </citation>
    <scope>NUCLEOTIDE SEQUENCE [LARGE SCALE GENOMIC DNA]</scope>
    <source>
        <strain evidence="2 4">DSM 23186</strain>
    </source>
</reference>
<name>A0A345YSR0_9MICO</name>
<sequence>MNNSLPWPEPAEVLPLTAARPVLDRLSSLVTTHAQDTALIPGLAVTEEEVAADPPPALEQIGDELGGIVLRGRTVLTLQIEDRTDEGPYTLLGEATSYYPLYETEDSAVILALGEDGTAGAVHGIGEDLALRLAAADLPTYLEHLADALEATLTALAARGPAEEDVESERDEAAAQLMDQHLFAALLGTDEAADGPEVPWQAPSSAGIVDIPPGTLAVADLRAAPVGARADLMEVEAPGDPLDLRVAWRERGLVVALLGG</sequence>
<accession>A0A345YSR0</accession>
<evidence type="ECO:0000313" key="4">
    <source>
        <dbReference type="Proteomes" id="UP000282185"/>
    </source>
</evidence>
<dbReference type="Proteomes" id="UP000282185">
    <property type="component" value="Unassembled WGS sequence"/>
</dbReference>
<protein>
    <submittedName>
        <fullName evidence="2">Uncharacterized protein</fullName>
    </submittedName>
</protein>
<dbReference type="KEGG" id="bsau:DWV08_15925"/>
<evidence type="ECO:0000313" key="1">
    <source>
        <dbReference type="EMBL" id="AXK46962.1"/>
    </source>
</evidence>
<organism evidence="2 4">
    <name type="scientific">Brachybacterium saurashtrense</name>
    <dbReference type="NCBI Taxonomy" id="556288"/>
    <lineage>
        <taxon>Bacteria</taxon>
        <taxon>Bacillati</taxon>
        <taxon>Actinomycetota</taxon>
        <taxon>Actinomycetes</taxon>
        <taxon>Micrococcales</taxon>
        <taxon>Dermabacteraceae</taxon>
        <taxon>Brachybacterium</taxon>
    </lineage>
</organism>
<dbReference type="AlphaFoldDB" id="A0A345YSR0"/>
<reference evidence="1 3" key="1">
    <citation type="submission" date="2018-07" db="EMBL/GenBank/DDBJ databases">
        <title>Brachybacterium saurashtrense DSM 23186 genome sequence.</title>
        <authorList>
            <person name="Guo L."/>
        </authorList>
    </citation>
    <scope>NUCLEOTIDE SEQUENCE [LARGE SCALE GENOMIC DNA]</scope>
    <source>
        <strain evidence="1 3">DSM 23186</strain>
    </source>
</reference>
<dbReference type="Proteomes" id="UP000254236">
    <property type="component" value="Chromosome"/>
</dbReference>